<feature type="compositionally biased region" description="Basic residues" evidence="2">
    <location>
        <begin position="406"/>
        <end position="420"/>
    </location>
</feature>
<comment type="caution">
    <text evidence="3">The sequence shown here is derived from an EMBL/GenBank/DDBJ whole genome shotgun (WGS) entry which is preliminary data.</text>
</comment>
<dbReference type="PANTHER" id="PTHR24127">
    <property type="entry name" value="ANKYRIN REPEAT AND EF-HAND DOMAIN-CONTAINING PROTEIN 1"/>
    <property type="match status" value="1"/>
</dbReference>
<feature type="compositionally biased region" description="Polar residues" evidence="2">
    <location>
        <begin position="738"/>
        <end position="749"/>
    </location>
</feature>
<feature type="repeat" description="ANK" evidence="1">
    <location>
        <begin position="593"/>
        <end position="625"/>
    </location>
</feature>
<evidence type="ECO:0000313" key="4">
    <source>
        <dbReference type="Proteomes" id="UP000728185"/>
    </source>
</evidence>
<dbReference type="Gene3D" id="1.25.40.20">
    <property type="entry name" value="Ankyrin repeat-containing domain"/>
    <property type="match status" value="3"/>
</dbReference>
<reference evidence="3" key="1">
    <citation type="submission" date="2019-05" db="EMBL/GenBank/DDBJ databases">
        <title>Annotation for the trematode Fasciolopsis buski.</title>
        <authorList>
            <person name="Choi Y.-J."/>
        </authorList>
    </citation>
    <scope>NUCLEOTIDE SEQUENCE</scope>
    <source>
        <strain evidence="3">HT</strain>
        <tissue evidence="3">Whole worm</tissue>
    </source>
</reference>
<feature type="compositionally biased region" description="Polar residues" evidence="2">
    <location>
        <begin position="386"/>
        <end position="398"/>
    </location>
</feature>
<keyword evidence="1" id="KW-0040">ANK repeat</keyword>
<dbReference type="SUPFAM" id="SSF47473">
    <property type="entry name" value="EF-hand"/>
    <property type="match status" value="1"/>
</dbReference>
<dbReference type="SUPFAM" id="SSF48403">
    <property type="entry name" value="Ankyrin repeat"/>
    <property type="match status" value="2"/>
</dbReference>
<dbReference type="InterPro" id="IPR036770">
    <property type="entry name" value="Ankyrin_rpt-contain_sf"/>
</dbReference>
<dbReference type="InterPro" id="IPR052801">
    <property type="entry name" value="Ankyrin-EF-hand"/>
</dbReference>
<name>A0A8E0RX54_9TREM</name>
<feature type="repeat" description="ANK" evidence="1">
    <location>
        <begin position="626"/>
        <end position="658"/>
    </location>
</feature>
<gene>
    <name evidence="3" type="ORF">FBUS_08925</name>
</gene>
<feature type="compositionally biased region" description="Basic residues" evidence="2">
    <location>
        <begin position="728"/>
        <end position="737"/>
    </location>
</feature>
<evidence type="ECO:0000256" key="2">
    <source>
        <dbReference type="SAM" id="MobiDB-lite"/>
    </source>
</evidence>
<dbReference type="Pfam" id="PF12796">
    <property type="entry name" value="Ank_2"/>
    <property type="match status" value="3"/>
</dbReference>
<evidence type="ECO:0000256" key="1">
    <source>
        <dbReference type="PROSITE-ProRule" id="PRU00023"/>
    </source>
</evidence>
<dbReference type="Proteomes" id="UP000728185">
    <property type="component" value="Unassembled WGS sequence"/>
</dbReference>
<dbReference type="InterPro" id="IPR002110">
    <property type="entry name" value="Ankyrin_rpt"/>
</dbReference>
<feature type="repeat" description="ANK" evidence="1">
    <location>
        <begin position="80"/>
        <end position="112"/>
    </location>
</feature>
<dbReference type="EMBL" id="LUCM01007242">
    <property type="protein sequence ID" value="KAA0190267.1"/>
    <property type="molecule type" value="Genomic_DNA"/>
</dbReference>
<feature type="region of interest" description="Disordered" evidence="2">
    <location>
        <begin position="723"/>
        <end position="749"/>
    </location>
</feature>
<dbReference type="PRINTS" id="PR01415">
    <property type="entry name" value="ANKYRIN"/>
</dbReference>
<dbReference type="OrthoDB" id="539213at2759"/>
<evidence type="ECO:0000313" key="3">
    <source>
        <dbReference type="EMBL" id="KAA0190267.1"/>
    </source>
</evidence>
<feature type="repeat" description="ANK" evidence="1">
    <location>
        <begin position="659"/>
        <end position="691"/>
    </location>
</feature>
<accession>A0A8E0RX54</accession>
<dbReference type="AlphaFoldDB" id="A0A8E0RX54"/>
<feature type="repeat" description="ANK" evidence="1">
    <location>
        <begin position="47"/>
        <end position="79"/>
    </location>
</feature>
<proteinExistence type="predicted"/>
<dbReference type="PANTHER" id="PTHR24127:SF1">
    <property type="entry name" value="ANKYRIN REPEAT AND EF-HAND DOMAIN-CONTAINING PROTEIN 1"/>
    <property type="match status" value="1"/>
</dbReference>
<dbReference type="InterPro" id="IPR011992">
    <property type="entry name" value="EF-hand-dom_pair"/>
</dbReference>
<organism evidence="3 4">
    <name type="scientific">Fasciolopsis buskii</name>
    <dbReference type="NCBI Taxonomy" id="27845"/>
    <lineage>
        <taxon>Eukaryota</taxon>
        <taxon>Metazoa</taxon>
        <taxon>Spiralia</taxon>
        <taxon>Lophotrochozoa</taxon>
        <taxon>Platyhelminthes</taxon>
        <taxon>Trematoda</taxon>
        <taxon>Digenea</taxon>
        <taxon>Plagiorchiida</taxon>
        <taxon>Echinostomata</taxon>
        <taxon>Echinostomatoidea</taxon>
        <taxon>Fasciolidae</taxon>
        <taxon>Fasciolopsis</taxon>
    </lineage>
</organism>
<dbReference type="SMART" id="SM00248">
    <property type="entry name" value="ANK"/>
    <property type="match status" value="12"/>
</dbReference>
<sequence length="849" mass="94755">MPVACSHLERLQLRKMLQCVRDSNEEQLAKIVLHGVPNIINYNDPEVGITPLIMAVQENNIHMLKLLLQLGANTEIVDFDGRTALMRAATEGNVELFHSLLESKANRHAVDLAGENVLFHCIFPTERHLHCLRLILLDKINVNLQNRNGETVLYRACRKATENEEFILELLKCNVDPNLQTNRGRTALMEACQTDSVRTITGCIVQGANLELADKQGRRAIHEASRTGQLKALIALSAFGADFKAVDGKGNTALHYAASSSEQCCKFLGQRGCDARIKNADGQLPRAVAIKHGKKPCVRELRKCERASGKVIRNANPKLIQLYDWSVTRANEINARFAELAEYLASENERIRASQVDEVIANAEMNSADQTPLTAVGDQADRDTTRTNGSTIASDQTGVTGGSMKTRGKGKRKSRRGKRSVRMDGSGSGLEPIKRMSKDDIETVFQTLQAPYDSQDMWSELMKLHEKNGDASVDWAEFMTGKKYVNKAYLISAKARKSKIPFEICTLPQEAIYRRADGGPPIMYIPKQPVQTDPSRFNAESPPNHPFQDDSSWYLNGPKREYISFHAAAKNNDLASIRLAISEGYPVDTRDKYYKTPLMVAAHHGCLDAAVELIRLGADVNLRDNFHWTPLHHAAHSGMIDVVELLLNNGASIDARAMNGGTPLSRAIECSRLNVVDFIMSKGAKVMLETRKGDNLYEVALAWADPRVIEHVHDKWELAQELLDKKKQGSPRGKKRPQTATSVASSKRSVQVIRLQPPDPLPGTQTVDYPQDPFPLIRGLDTVIATDDARVCPRYSWLPLPTRSERLQRLIETRERYGWDHGLPGVPKEPFERHLAELFSERNVEIEAA</sequence>
<dbReference type="PROSITE" id="PS50088">
    <property type="entry name" value="ANK_REPEAT"/>
    <property type="match status" value="6"/>
</dbReference>
<dbReference type="Pfam" id="PF00023">
    <property type="entry name" value="Ank"/>
    <property type="match status" value="1"/>
</dbReference>
<dbReference type="PROSITE" id="PS50297">
    <property type="entry name" value="ANK_REP_REGION"/>
    <property type="match status" value="5"/>
</dbReference>
<protein>
    <submittedName>
        <fullName evidence="3">Ankyrin repeat and EF-hand domain-containing protein 1</fullName>
    </submittedName>
</protein>
<feature type="repeat" description="ANK" evidence="1">
    <location>
        <begin position="216"/>
        <end position="248"/>
    </location>
</feature>
<feature type="region of interest" description="Disordered" evidence="2">
    <location>
        <begin position="370"/>
        <end position="434"/>
    </location>
</feature>
<keyword evidence="4" id="KW-1185">Reference proteome</keyword>